<protein>
    <submittedName>
        <fullName evidence="3">Imidazolonepropionase-like amidohydrolase</fullName>
    </submittedName>
</protein>
<dbReference type="Proteomes" id="UP000549250">
    <property type="component" value="Unassembled WGS sequence"/>
</dbReference>
<dbReference type="SUPFAM" id="SSF51556">
    <property type="entry name" value="Metallo-dependent hydrolases"/>
    <property type="match status" value="1"/>
</dbReference>
<dbReference type="AlphaFoldDB" id="A0A839T5H2"/>
<feature type="domain" description="Amidohydrolase-related" evidence="2">
    <location>
        <begin position="79"/>
        <end position="443"/>
    </location>
</feature>
<dbReference type="Pfam" id="PF01979">
    <property type="entry name" value="Amidohydro_1"/>
    <property type="match status" value="1"/>
</dbReference>
<gene>
    <name evidence="3" type="ORF">FHR87_003187</name>
</gene>
<evidence type="ECO:0000313" key="3">
    <source>
        <dbReference type="EMBL" id="MBB3104761.1"/>
    </source>
</evidence>
<keyword evidence="1" id="KW-0732">Signal</keyword>
<dbReference type="RefSeq" id="WP_183167605.1">
    <property type="nucleotide sequence ID" value="NZ_JACHXI010000019.1"/>
</dbReference>
<dbReference type="InterPro" id="IPR032466">
    <property type="entry name" value="Metal_Hydrolase"/>
</dbReference>
<dbReference type="CDD" id="cd01299">
    <property type="entry name" value="Met_dep_hydrolase_A"/>
    <property type="match status" value="1"/>
</dbReference>
<dbReference type="GO" id="GO:0016810">
    <property type="term" value="F:hydrolase activity, acting on carbon-nitrogen (but not peptide) bonds"/>
    <property type="evidence" value="ECO:0007669"/>
    <property type="project" value="InterPro"/>
</dbReference>
<keyword evidence="3" id="KW-0378">Hydrolase</keyword>
<keyword evidence="4" id="KW-1185">Reference proteome</keyword>
<organism evidence="3 4">
    <name type="scientific">Azomonas macrocytogenes</name>
    <name type="common">Azotobacter macrocytogenes</name>
    <dbReference type="NCBI Taxonomy" id="69962"/>
    <lineage>
        <taxon>Bacteria</taxon>
        <taxon>Pseudomonadati</taxon>
        <taxon>Pseudomonadota</taxon>
        <taxon>Gammaproteobacteria</taxon>
        <taxon>Pseudomonadales</taxon>
        <taxon>Pseudomonadaceae</taxon>
        <taxon>Azomonas</taxon>
    </lineage>
</organism>
<evidence type="ECO:0000256" key="1">
    <source>
        <dbReference type="SAM" id="SignalP"/>
    </source>
</evidence>
<dbReference type="PANTHER" id="PTHR43135">
    <property type="entry name" value="ALPHA-D-RIBOSE 1-METHYLPHOSPHONATE 5-TRIPHOSPHATE DIPHOSPHATASE"/>
    <property type="match status" value="1"/>
</dbReference>
<dbReference type="InterPro" id="IPR011059">
    <property type="entry name" value="Metal-dep_hydrolase_composite"/>
</dbReference>
<dbReference type="InterPro" id="IPR051781">
    <property type="entry name" value="Metallo-dep_Hydrolase"/>
</dbReference>
<dbReference type="InterPro" id="IPR057744">
    <property type="entry name" value="OTAase-like"/>
</dbReference>
<feature type="signal peptide" evidence="1">
    <location>
        <begin position="1"/>
        <end position="24"/>
    </location>
</feature>
<evidence type="ECO:0000313" key="4">
    <source>
        <dbReference type="Proteomes" id="UP000549250"/>
    </source>
</evidence>
<reference evidence="3 4" key="1">
    <citation type="submission" date="2020-08" db="EMBL/GenBank/DDBJ databases">
        <title>Genomic Encyclopedia of Type Strains, Phase III (KMG-III): the genomes of soil and plant-associated and newly described type strains.</title>
        <authorList>
            <person name="Whitman W."/>
        </authorList>
    </citation>
    <scope>NUCLEOTIDE SEQUENCE [LARGE SCALE GENOMIC DNA]</scope>
    <source>
        <strain evidence="3 4">CECT 4462</strain>
    </source>
</reference>
<dbReference type="SUPFAM" id="SSF51338">
    <property type="entry name" value="Composite domain of metallo-dependent hydrolases"/>
    <property type="match status" value="1"/>
</dbReference>
<sequence>MTMKRMFRLSLLTAGLLSAFAAQAGTVALQHARVIDGKGGAPLENTTVLIEDNLIVAVDTDEQAKLPKDARIIDLSGKTVLPGLISDHSHLGMIDGLTAGPQNFTRSNIERQLRQFQRYGVTTVTSLGLNGPLFQTLRAEAHAGILPGADTFGADRGIGVPEGAPPMNVGPDQLYRPTTPEEARAAVREMATRKPDLLKVWVDDFHHTLAHKMKPEIYTAVIDEAHQKGLRVAAHVYYLDDAKRLVAAGADILAHGVRDLPVDDELITLMKEKGTWYISTLDLDEAFYVYAEQPEWMKSVFFRNTLQPTLAAQFDDPAWRAKVLADPQKVKVDKASLQTNLDNLKRLYDAGVKIGFGTDSGAMPLRIPGFAEHRELQLIVQAGLTPLQALTLATQNAAALLGLDDRGTLAPGKRADLIVVDGDPVQDIRQLEKIEAVWQRGQLVSGPVVP</sequence>
<dbReference type="PANTHER" id="PTHR43135:SF3">
    <property type="entry name" value="ALPHA-D-RIBOSE 1-METHYLPHOSPHONATE 5-TRIPHOSPHATE DIPHOSPHATASE"/>
    <property type="match status" value="1"/>
</dbReference>
<dbReference type="Gene3D" id="2.30.40.10">
    <property type="entry name" value="Urease, subunit C, domain 1"/>
    <property type="match status" value="1"/>
</dbReference>
<dbReference type="EMBL" id="JACHXI010000019">
    <property type="protein sequence ID" value="MBB3104761.1"/>
    <property type="molecule type" value="Genomic_DNA"/>
</dbReference>
<evidence type="ECO:0000259" key="2">
    <source>
        <dbReference type="Pfam" id="PF01979"/>
    </source>
</evidence>
<dbReference type="InterPro" id="IPR006680">
    <property type="entry name" value="Amidohydro-rel"/>
</dbReference>
<proteinExistence type="predicted"/>
<feature type="chain" id="PRO_5032707411" evidence="1">
    <location>
        <begin position="25"/>
        <end position="450"/>
    </location>
</feature>
<dbReference type="Gene3D" id="3.20.20.140">
    <property type="entry name" value="Metal-dependent hydrolases"/>
    <property type="match status" value="1"/>
</dbReference>
<name>A0A839T5H2_AZOMA</name>
<comment type="caution">
    <text evidence="3">The sequence shown here is derived from an EMBL/GenBank/DDBJ whole genome shotgun (WGS) entry which is preliminary data.</text>
</comment>
<accession>A0A839T5H2</accession>